<feature type="region of interest" description="Disordered" evidence="1">
    <location>
        <begin position="390"/>
        <end position="457"/>
    </location>
</feature>
<reference evidence="2 3" key="1">
    <citation type="submission" date="2014-11" db="EMBL/GenBank/DDBJ databases">
        <title>Symbiosis island explosion on the genome of extra-slow-growing strains of soybean bradyrhizobia with massive insertion sequences.</title>
        <authorList>
            <person name="Iida T."/>
            <person name="Minamisawa K."/>
        </authorList>
    </citation>
    <scope>NUCLEOTIDE SEQUENCE [LARGE SCALE GENOMIC DNA]</scope>
    <source>
        <strain evidence="2 3">NK6</strain>
    </source>
</reference>
<dbReference type="Proteomes" id="UP000063308">
    <property type="component" value="Chromosome"/>
</dbReference>
<protein>
    <submittedName>
        <fullName evidence="2">Uncharacterized protein</fullName>
    </submittedName>
</protein>
<dbReference type="Gene3D" id="2.60.120.200">
    <property type="match status" value="1"/>
</dbReference>
<proteinExistence type="predicted"/>
<sequence>MATSPNITNFSSANSTTFQVDGLTVYTDNANQPWSLTEPDANTLEFSVHPGDNWVGAGGGWSDAVNDGGANRSEIQFQQFYSAGTQINVSYGFTLQPGPVNNSTMVDIGQLHSTTQSPPSPVTVNLNTHDQLQISIQNPTSKDTLLWTDPAPIVRGQTYQITLQMNMNPTGNGYVGVWIDGTQVVDYHGPVGAAGAQYYWKEGIYRGPSDQIMTADYTNTHITTGPQAAPTSGTSTSGTTSGGTTVTTPTSGTTSSGSTSGTTSGGTTVTTPTSGTSSTTIPSTPTSSVTKPVLTVADHSLWVAGRGGKVDLGTKVTTTDSNDHVTVNIAGLPRYETITDKLDGQTFRGDNITLTAAQVDSGLELHSYYRGGGHPTATLTLTASAKDPTTGAVATASPQTITVVDPRPATTTTTTTSSHHHHTATNQQPVATATAAAPTTSHTTESTDHQHTAAASTGSLASQGFARLQQHFDPAASTLATTAAHPIMAADHPAATGTTMASFASQSFALLNQYLAAHTGRVDPGQFVTALSQATGWGHDSLLARPQH</sequence>
<dbReference type="Pfam" id="PF14099">
    <property type="entry name" value="Polysacc_lyase"/>
    <property type="match status" value="1"/>
</dbReference>
<organism evidence="2 3">
    <name type="scientific">Bradyrhizobium diazoefficiens</name>
    <dbReference type="NCBI Taxonomy" id="1355477"/>
    <lineage>
        <taxon>Bacteria</taxon>
        <taxon>Pseudomonadati</taxon>
        <taxon>Pseudomonadota</taxon>
        <taxon>Alphaproteobacteria</taxon>
        <taxon>Hyphomicrobiales</taxon>
        <taxon>Nitrobacteraceae</taxon>
        <taxon>Bradyrhizobium</taxon>
    </lineage>
</organism>
<feature type="region of interest" description="Disordered" evidence="1">
    <location>
        <begin position="221"/>
        <end position="289"/>
    </location>
</feature>
<feature type="compositionally biased region" description="Low complexity" evidence="1">
    <location>
        <begin position="424"/>
        <end position="444"/>
    </location>
</feature>
<name>A0A0E3VSS0_9BRAD</name>
<dbReference type="EMBL" id="AP014685">
    <property type="protein sequence ID" value="BAR54395.1"/>
    <property type="molecule type" value="Genomic_DNA"/>
</dbReference>
<accession>A0A0E3VSS0</accession>
<evidence type="ECO:0000313" key="2">
    <source>
        <dbReference type="EMBL" id="BAR54395.1"/>
    </source>
</evidence>
<feature type="compositionally biased region" description="Low complexity" evidence="1">
    <location>
        <begin position="230"/>
        <end position="289"/>
    </location>
</feature>
<evidence type="ECO:0000256" key="1">
    <source>
        <dbReference type="SAM" id="MobiDB-lite"/>
    </source>
</evidence>
<dbReference type="InterPro" id="IPR025975">
    <property type="entry name" value="Polysacc_lyase"/>
</dbReference>
<gene>
    <name evidence="2" type="ORF">NK6_1210</name>
</gene>
<evidence type="ECO:0000313" key="3">
    <source>
        <dbReference type="Proteomes" id="UP000063308"/>
    </source>
</evidence>
<dbReference type="AlphaFoldDB" id="A0A0E3VSS0"/>